<name>A0A1F7F7F4_UNCRA</name>
<dbReference type="InterPro" id="IPR023803">
    <property type="entry name" value="Ribosomal_bS16_dom_sf"/>
</dbReference>
<dbReference type="HAMAP" id="MF_00385">
    <property type="entry name" value="Ribosomal_bS16"/>
    <property type="match status" value="1"/>
</dbReference>
<dbReference type="GO" id="GO:0015935">
    <property type="term" value="C:small ribosomal subunit"/>
    <property type="evidence" value="ECO:0007669"/>
    <property type="project" value="TreeGrafter"/>
</dbReference>
<dbReference type="PANTHER" id="PTHR12919:SF20">
    <property type="entry name" value="SMALL RIBOSOMAL SUBUNIT PROTEIN BS16M"/>
    <property type="match status" value="1"/>
</dbReference>
<dbReference type="InterPro" id="IPR000307">
    <property type="entry name" value="Ribosomal_bS16"/>
</dbReference>
<evidence type="ECO:0000313" key="4">
    <source>
        <dbReference type="EMBL" id="OGK02523.1"/>
    </source>
</evidence>
<dbReference type="PANTHER" id="PTHR12919">
    <property type="entry name" value="30S RIBOSOMAL PROTEIN S16"/>
    <property type="match status" value="1"/>
</dbReference>
<reference evidence="4 5" key="1">
    <citation type="journal article" date="2016" name="Nat. Commun.">
        <title>Thousands of microbial genomes shed light on interconnected biogeochemical processes in an aquifer system.</title>
        <authorList>
            <person name="Anantharaman K."/>
            <person name="Brown C.T."/>
            <person name="Hug L.A."/>
            <person name="Sharon I."/>
            <person name="Castelle C.J."/>
            <person name="Probst A.J."/>
            <person name="Thomas B.C."/>
            <person name="Singh A."/>
            <person name="Wilkins M.J."/>
            <person name="Karaoz U."/>
            <person name="Brodie E.L."/>
            <person name="Williams K.H."/>
            <person name="Hubbard S.S."/>
            <person name="Banfield J.F."/>
        </authorList>
    </citation>
    <scope>NUCLEOTIDE SEQUENCE [LARGE SCALE GENOMIC DNA]</scope>
</reference>
<evidence type="ECO:0000256" key="3">
    <source>
        <dbReference type="HAMAP-Rule" id="MF_00385"/>
    </source>
</evidence>
<dbReference type="GO" id="GO:0005737">
    <property type="term" value="C:cytoplasm"/>
    <property type="evidence" value="ECO:0007669"/>
    <property type="project" value="UniProtKB-ARBA"/>
</dbReference>
<keyword evidence="2 3" id="KW-0687">Ribonucleoprotein</keyword>
<dbReference type="Proteomes" id="UP000179243">
    <property type="component" value="Unassembled WGS sequence"/>
</dbReference>
<dbReference type="GO" id="GO:0003735">
    <property type="term" value="F:structural constituent of ribosome"/>
    <property type="evidence" value="ECO:0007669"/>
    <property type="project" value="InterPro"/>
</dbReference>
<evidence type="ECO:0000313" key="5">
    <source>
        <dbReference type="Proteomes" id="UP000179243"/>
    </source>
</evidence>
<evidence type="ECO:0000256" key="1">
    <source>
        <dbReference type="ARBA" id="ARBA00022980"/>
    </source>
</evidence>
<evidence type="ECO:0000256" key="2">
    <source>
        <dbReference type="ARBA" id="ARBA00023274"/>
    </source>
</evidence>
<dbReference type="AlphaFoldDB" id="A0A1F7F7F4"/>
<comment type="caution">
    <text evidence="4">The sequence shown here is derived from an EMBL/GenBank/DDBJ whole genome shotgun (WGS) entry which is preliminary data.</text>
</comment>
<keyword evidence="1 3" id="KW-0689">Ribosomal protein</keyword>
<gene>
    <name evidence="3" type="primary">rpsP</name>
    <name evidence="4" type="ORF">A2519_12010</name>
</gene>
<protein>
    <recommendedName>
        <fullName evidence="3">Small ribosomal subunit protein bS16</fullName>
    </recommendedName>
</protein>
<dbReference type="NCBIfam" id="TIGR00002">
    <property type="entry name" value="S16"/>
    <property type="match status" value="1"/>
</dbReference>
<sequence>MRVGRKKRPSFRLIAIDKASRRDGRAIEELGFYGPTQNPPVITVKEEPLIGWLNKGAEPSETVESVLKQAGIWQKWLAQKPAPAKN</sequence>
<dbReference type="Gene3D" id="3.30.1320.10">
    <property type="match status" value="1"/>
</dbReference>
<accession>A0A1F7F7F4</accession>
<dbReference type="Pfam" id="PF00886">
    <property type="entry name" value="Ribosomal_S16"/>
    <property type="match status" value="1"/>
</dbReference>
<dbReference type="SUPFAM" id="SSF54565">
    <property type="entry name" value="Ribosomal protein S16"/>
    <property type="match status" value="1"/>
</dbReference>
<organism evidence="4 5">
    <name type="scientific">Candidatus Raymondbacteria bacterium RIFOXYD12_FULL_49_13</name>
    <dbReference type="NCBI Taxonomy" id="1817890"/>
    <lineage>
        <taxon>Bacteria</taxon>
        <taxon>Raymondiibacteriota</taxon>
    </lineage>
</organism>
<dbReference type="GO" id="GO:0006412">
    <property type="term" value="P:translation"/>
    <property type="evidence" value="ECO:0007669"/>
    <property type="project" value="UniProtKB-UniRule"/>
</dbReference>
<comment type="similarity">
    <text evidence="3">Belongs to the bacterial ribosomal protein bS16 family.</text>
</comment>
<proteinExistence type="inferred from homology"/>
<dbReference type="EMBL" id="MFYX01000106">
    <property type="protein sequence ID" value="OGK02523.1"/>
    <property type="molecule type" value="Genomic_DNA"/>
</dbReference>